<evidence type="ECO:0008006" key="6">
    <source>
        <dbReference type="Google" id="ProtNLM"/>
    </source>
</evidence>
<reference evidence="4 5" key="1">
    <citation type="submission" date="2017-10" db="EMBL/GenBank/DDBJ databases">
        <title>Draft genome of Longimonas halophila.</title>
        <authorList>
            <person name="Goh K.M."/>
            <person name="Shamsir M.S."/>
            <person name="Lim S.W."/>
        </authorList>
    </citation>
    <scope>NUCLEOTIDE SEQUENCE [LARGE SCALE GENOMIC DNA]</scope>
    <source>
        <strain evidence="4 5">KCTC 42399</strain>
    </source>
</reference>
<dbReference type="InterPro" id="IPR029044">
    <property type="entry name" value="Nucleotide-diphossugar_trans"/>
</dbReference>
<dbReference type="CDD" id="cd04194">
    <property type="entry name" value="GT8_A4GalT_like"/>
    <property type="match status" value="1"/>
</dbReference>
<evidence type="ECO:0000313" key="4">
    <source>
        <dbReference type="EMBL" id="PEN09451.1"/>
    </source>
</evidence>
<dbReference type="EMBL" id="PDEP01000001">
    <property type="protein sequence ID" value="PEN09451.1"/>
    <property type="molecule type" value="Genomic_DNA"/>
</dbReference>
<dbReference type="InterPro" id="IPR050748">
    <property type="entry name" value="Glycosyltrans_8_dom-fam"/>
</dbReference>
<dbReference type="InterPro" id="IPR002495">
    <property type="entry name" value="Glyco_trans_8"/>
</dbReference>
<dbReference type="Gene3D" id="3.90.550.10">
    <property type="entry name" value="Spore Coat Polysaccharide Biosynthesis Protein SpsA, Chain A"/>
    <property type="match status" value="1"/>
</dbReference>
<accession>A0A2H3NQA5</accession>
<dbReference type="GO" id="GO:0046872">
    <property type="term" value="F:metal ion binding"/>
    <property type="evidence" value="ECO:0007669"/>
    <property type="project" value="UniProtKB-KW"/>
</dbReference>
<protein>
    <recommendedName>
        <fullName evidence="6">Glycosyl transferase family 8</fullName>
    </recommendedName>
</protein>
<dbReference type="PANTHER" id="PTHR13778:SF47">
    <property type="entry name" value="LIPOPOLYSACCHARIDE 1,3-GALACTOSYLTRANSFERASE"/>
    <property type="match status" value="1"/>
</dbReference>
<keyword evidence="1" id="KW-0328">Glycosyltransferase</keyword>
<dbReference type="PANTHER" id="PTHR13778">
    <property type="entry name" value="GLYCOSYLTRANSFERASE 8 DOMAIN-CONTAINING PROTEIN"/>
    <property type="match status" value="1"/>
</dbReference>
<evidence type="ECO:0000256" key="1">
    <source>
        <dbReference type="ARBA" id="ARBA00022676"/>
    </source>
</evidence>
<keyword evidence="5" id="KW-1185">Reference proteome</keyword>
<dbReference type="Proteomes" id="UP000221024">
    <property type="component" value="Unassembled WGS sequence"/>
</dbReference>
<dbReference type="SUPFAM" id="SSF53448">
    <property type="entry name" value="Nucleotide-diphospho-sugar transferases"/>
    <property type="match status" value="1"/>
</dbReference>
<keyword evidence="3" id="KW-0479">Metal-binding</keyword>
<dbReference type="AlphaFoldDB" id="A0A2H3NQA5"/>
<sequence>MQLLYLMMNTTTVAFAADEQVAPGLYVALYSVLYHASPDHAYQIYVLDGGLQVGTRHRLQALTEMHPLATLSIITAATHRLDALKAPRHVGRAAYLLLILPEALSSCERILYLDADVLVLADVRNLFHVPLHGAIAGAVQNFSAPTMAESRRFTQLSDVVTRSPTAPYFNSGMMVIDVERWIEADITARAIDLLTDHFEELTVDDQDALNGVMGDACTVLDPVWNAQLHCAIESTKTVCYDTLKGNSRPQNIFHDAQILHFNHTPKPWHVGYAGPYRRRYLRYLQMSGWYTPAQYRRYLTSNWLTYLYTKPLHDARRCRAALGRISRPIRKRLQSTIS</sequence>
<evidence type="ECO:0000256" key="2">
    <source>
        <dbReference type="ARBA" id="ARBA00022679"/>
    </source>
</evidence>
<evidence type="ECO:0000313" key="5">
    <source>
        <dbReference type="Proteomes" id="UP000221024"/>
    </source>
</evidence>
<organism evidence="4 5">
    <name type="scientific">Longimonas halophila</name>
    <dbReference type="NCBI Taxonomy" id="1469170"/>
    <lineage>
        <taxon>Bacteria</taxon>
        <taxon>Pseudomonadati</taxon>
        <taxon>Rhodothermota</taxon>
        <taxon>Rhodothermia</taxon>
        <taxon>Rhodothermales</taxon>
        <taxon>Salisaetaceae</taxon>
        <taxon>Longimonas</taxon>
    </lineage>
</organism>
<dbReference type="Pfam" id="PF01501">
    <property type="entry name" value="Glyco_transf_8"/>
    <property type="match status" value="1"/>
</dbReference>
<evidence type="ECO:0000256" key="3">
    <source>
        <dbReference type="ARBA" id="ARBA00022723"/>
    </source>
</evidence>
<keyword evidence="2" id="KW-0808">Transferase</keyword>
<comment type="caution">
    <text evidence="4">The sequence shown here is derived from an EMBL/GenBank/DDBJ whole genome shotgun (WGS) entry which is preliminary data.</text>
</comment>
<dbReference type="OrthoDB" id="695971at2"/>
<proteinExistence type="predicted"/>
<dbReference type="GO" id="GO:0016757">
    <property type="term" value="F:glycosyltransferase activity"/>
    <property type="evidence" value="ECO:0007669"/>
    <property type="project" value="UniProtKB-KW"/>
</dbReference>
<gene>
    <name evidence="4" type="ORF">CRI93_01615</name>
</gene>
<name>A0A2H3NQA5_9BACT</name>